<evidence type="ECO:0000256" key="1">
    <source>
        <dbReference type="SAM" id="SignalP"/>
    </source>
</evidence>
<evidence type="ECO:0000313" key="2">
    <source>
        <dbReference type="EMBL" id="KAA8567987.1"/>
    </source>
</evidence>
<accession>A0A5M9JGV0</accession>
<protein>
    <submittedName>
        <fullName evidence="2">Uncharacterized protein</fullName>
    </submittedName>
</protein>
<organism evidence="2 3">
    <name type="scientific">Monilinia fructicola</name>
    <name type="common">Brown rot fungus</name>
    <name type="synonym">Ciboria fructicola</name>
    <dbReference type="NCBI Taxonomy" id="38448"/>
    <lineage>
        <taxon>Eukaryota</taxon>
        <taxon>Fungi</taxon>
        <taxon>Dikarya</taxon>
        <taxon>Ascomycota</taxon>
        <taxon>Pezizomycotina</taxon>
        <taxon>Leotiomycetes</taxon>
        <taxon>Helotiales</taxon>
        <taxon>Sclerotiniaceae</taxon>
        <taxon>Monilinia</taxon>
    </lineage>
</organism>
<gene>
    <name evidence="2" type="ORF">EYC84_008416</name>
</gene>
<proteinExistence type="predicted"/>
<evidence type="ECO:0000313" key="3">
    <source>
        <dbReference type="Proteomes" id="UP000322873"/>
    </source>
</evidence>
<feature type="signal peptide" evidence="1">
    <location>
        <begin position="1"/>
        <end position="17"/>
    </location>
</feature>
<comment type="caution">
    <text evidence="2">The sequence shown here is derived from an EMBL/GenBank/DDBJ whole genome shotgun (WGS) entry which is preliminary data.</text>
</comment>
<sequence>MDVLCFLYFILLASARGEDREGQVQVVEDWRVNDCMVCYCYLLMIDDDDKKKLDVFSIENEEEEDYEMMRGDGRYKEF</sequence>
<name>A0A5M9JGV0_MONFR</name>
<dbReference type="EMBL" id="VICG01000010">
    <property type="protein sequence ID" value="KAA8567987.1"/>
    <property type="molecule type" value="Genomic_DNA"/>
</dbReference>
<feature type="chain" id="PRO_5024336931" evidence="1">
    <location>
        <begin position="18"/>
        <end position="78"/>
    </location>
</feature>
<reference evidence="2 3" key="1">
    <citation type="submission" date="2019-06" db="EMBL/GenBank/DDBJ databases">
        <title>Genome Sequence of the Brown Rot Fungal Pathogen Monilinia fructicola.</title>
        <authorList>
            <person name="De Miccolis Angelini R.M."/>
            <person name="Landi L."/>
            <person name="Abate D."/>
            <person name="Pollastro S."/>
            <person name="Romanazzi G."/>
            <person name="Faretra F."/>
        </authorList>
    </citation>
    <scope>NUCLEOTIDE SEQUENCE [LARGE SCALE GENOMIC DNA]</scope>
    <source>
        <strain evidence="2 3">Mfrc123</strain>
    </source>
</reference>
<dbReference type="AlphaFoldDB" id="A0A5M9JGV0"/>
<keyword evidence="3" id="KW-1185">Reference proteome</keyword>
<keyword evidence="1" id="KW-0732">Signal</keyword>
<dbReference type="Proteomes" id="UP000322873">
    <property type="component" value="Unassembled WGS sequence"/>
</dbReference>